<dbReference type="EMBL" id="JAOPHQ010004836">
    <property type="protein sequence ID" value="KAK0138075.1"/>
    <property type="molecule type" value="Genomic_DNA"/>
</dbReference>
<protein>
    <submittedName>
        <fullName evidence="1">Uncharacterized protein</fullName>
    </submittedName>
</protein>
<gene>
    <name evidence="1" type="ORF">N1851_025738</name>
</gene>
<evidence type="ECO:0000313" key="2">
    <source>
        <dbReference type="Proteomes" id="UP001174136"/>
    </source>
</evidence>
<sequence>MGNCDVTLRCTSPIPKNSSFTKITGSIDLRYIVYALPYELSACLLKNLFNCLNAIKCCMARNFLQLNENKTEVIMFCHPTSVTSLSNALANANLHNVVKNLGVFFRYIEF</sequence>
<comment type="caution">
    <text evidence="1">The sequence shown here is derived from an EMBL/GenBank/DDBJ whole genome shotgun (WGS) entry which is preliminary data.</text>
</comment>
<evidence type="ECO:0000313" key="1">
    <source>
        <dbReference type="EMBL" id="KAK0138075.1"/>
    </source>
</evidence>
<dbReference type="AlphaFoldDB" id="A0AA47MD62"/>
<dbReference type="Proteomes" id="UP001174136">
    <property type="component" value="Unassembled WGS sequence"/>
</dbReference>
<organism evidence="1 2">
    <name type="scientific">Merluccius polli</name>
    <name type="common">Benguela hake</name>
    <name type="synonym">Merluccius cadenati</name>
    <dbReference type="NCBI Taxonomy" id="89951"/>
    <lineage>
        <taxon>Eukaryota</taxon>
        <taxon>Metazoa</taxon>
        <taxon>Chordata</taxon>
        <taxon>Craniata</taxon>
        <taxon>Vertebrata</taxon>
        <taxon>Euteleostomi</taxon>
        <taxon>Actinopterygii</taxon>
        <taxon>Neopterygii</taxon>
        <taxon>Teleostei</taxon>
        <taxon>Neoteleostei</taxon>
        <taxon>Acanthomorphata</taxon>
        <taxon>Zeiogadaria</taxon>
        <taxon>Gadariae</taxon>
        <taxon>Gadiformes</taxon>
        <taxon>Gadoidei</taxon>
        <taxon>Merlucciidae</taxon>
        <taxon>Merluccius</taxon>
    </lineage>
</organism>
<keyword evidence="2" id="KW-1185">Reference proteome</keyword>
<reference evidence="1" key="1">
    <citation type="journal article" date="2023" name="Front. Mar. Sci.">
        <title>A new Merluccius polli reference genome to investigate the effects of global change in West African waters.</title>
        <authorList>
            <person name="Mateo J.L."/>
            <person name="Blanco-Fernandez C."/>
            <person name="Garcia-Vazquez E."/>
            <person name="Machado-Schiaffino G."/>
        </authorList>
    </citation>
    <scope>NUCLEOTIDE SEQUENCE</scope>
    <source>
        <strain evidence="1">C29</strain>
        <tissue evidence="1">Fin</tissue>
    </source>
</reference>
<accession>A0AA47MD62</accession>
<name>A0AA47MD62_MERPO</name>
<proteinExistence type="predicted"/>